<dbReference type="CDD" id="cd01983">
    <property type="entry name" value="SIMIBI"/>
    <property type="match status" value="1"/>
</dbReference>
<dbReference type="NCBIfam" id="TIGR03371">
    <property type="entry name" value="cellulose_yhjQ"/>
    <property type="match status" value="1"/>
</dbReference>
<protein>
    <submittedName>
        <fullName evidence="1">Cellulose synthase operon protein YhjQ</fullName>
    </submittedName>
</protein>
<dbReference type="RefSeq" id="WP_105056281.1">
    <property type="nucleotide sequence ID" value="NZ_CAWNRT010000002.1"/>
</dbReference>
<dbReference type="InterPro" id="IPR017746">
    <property type="entry name" value="Cellulose_synthase_operon_BcsQ"/>
</dbReference>
<dbReference type="Proteomes" id="UP000239263">
    <property type="component" value="Unassembled WGS sequence"/>
</dbReference>
<comment type="caution">
    <text evidence="1">The sequence shown here is derived from an EMBL/GenBank/DDBJ whole genome shotgun (WGS) entry which is preliminary data.</text>
</comment>
<organism evidence="1 2">
    <name type="scientific">Aliivibrio sifiae</name>
    <dbReference type="NCBI Taxonomy" id="566293"/>
    <lineage>
        <taxon>Bacteria</taxon>
        <taxon>Pseudomonadati</taxon>
        <taxon>Pseudomonadota</taxon>
        <taxon>Gammaproteobacteria</taxon>
        <taxon>Vibrionales</taxon>
        <taxon>Vibrionaceae</taxon>
        <taxon>Aliivibrio</taxon>
    </lineage>
</organism>
<accession>A0A2S7X404</accession>
<evidence type="ECO:0000313" key="1">
    <source>
        <dbReference type="EMBL" id="PQJ84902.1"/>
    </source>
</evidence>
<dbReference type="InterPro" id="IPR027417">
    <property type="entry name" value="P-loop_NTPase"/>
</dbReference>
<evidence type="ECO:0000313" key="2">
    <source>
        <dbReference type="Proteomes" id="UP000239263"/>
    </source>
</evidence>
<name>A0A2S7X404_9GAMM</name>
<gene>
    <name evidence="1" type="ORF">BTO22_15560</name>
</gene>
<dbReference type="Pfam" id="PF06564">
    <property type="entry name" value="CBP_BcsQ"/>
    <property type="match status" value="1"/>
</dbReference>
<dbReference type="AlphaFoldDB" id="A0A2S7X404"/>
<sequence length="256" mass="28940">MKRIIITGLRAGVGATTIAANLIQSLVQLEESVHVIDIRSENLMSLHFALDFSIKDGWSKRWLSDESWKKAAYVSHSNLSFVPYGSLTVDELKTIKQRIASLSHGLLNVFPTQPEVVNEWQLMLLPSVNELDDSHTALLDSADMVLCVINADIQNYTYAQQNASFHCFNQRHHPYFLINRYQPLSENSVDLSLVFKQELAEQCLPMLLHHDTSVPDACSQLSNVIKYAPHSQMSKGLNELAFWLLAHFSAKTMEDL</sequence>
<proteinExistence type="predicted"/>
<dbReference type="OrthoDB" id="5288747at2"/>
<dbReference type="Gene3D" id="3.40.50.300">
    <property type="entry name" value="P-loop containing nucleotide triphosphate hydrolases"/>
    <property type="match status" value="1"/>
</dbReference>
<dbReference type="EMBL" id="MSCO01000002">
    <property type="protein sequence ID" value="PQJ84902.1"/>
    <property type="molecule type" value="Genomic_DNA"/>
</dbReference>
<reference evidence="1 2" key="1">
    <citation type="submission" date="2016-12" db="EMBL/GenBank/DDBJ databases">
        <title>Diversity of luminous bacteria.</title>
        <authorList>
            <person name="Yoshizawa S."/>
            <person name="Kogure K."/>
        </authorList>
    </citation>
    <scope>NUCLEOTIDE SEQUENCE [LARGE SCALE GENOMIC DNA]</scope>
    <source>
        <strain evidence="1 2">ATCC 33715</strain>
    </source>
</reference>
<dbReference type="SUPFAM" id="SSF52540">
    <property type="entry name" value="P-loop containing nucleoside triphosphate hydrolases"/>
    <property type="match status" value="1"/>
</dbReference>